<evidence type="ECO:0000259" key="1">
    <source>
        <dbReference type="Pfam" id="PF23741"/>
    </source>
</evidence>
<evidence type="ECO:0000313" key="4">
    <source>
        <dbReference type="Proteomes" id="UP000030764"/>
    </source>
</evidence>
<proteinExistence type="predicted"/>
<dbReference type="EMBL" id="KL367554">
    <property type="protein sequence ID" value="KFD64537.1"/>
    <property type="molecule type" value="Genomic_DNA"/>
</dbReference>
<dbReference type="EMBL" id="KL363272">
    <property type="protein sequence ID" value="KFD49396.1"/>
    <property type="molecule type" value="Genomic_DNA"/>
</dbReference>
<sequence>MWTISLRLLLLLLVAISALLILVGHFNGISALFPANLDGFSSLMLSNFQAKYTESERDKPLGGLRIGVIGVLPSERHFEYIAELAAFLYSSWKNINEEIGLASMRNKDLLYNKIDLLIFTEKKHFKKLLPGCEIVYNVQQIKSTKPQCLYLATTEIRHAYTYIDTYSFLNCPLFRELTHIYDYFIRSDLDVFLSPTLLTYRPTKSFITGKGGYCVDFTRTHLEEVARRLGYRHRGIHNLGSTWFGKAELLANLSAYAVTLTMKLYDTEFDPKTRPEIATFMRYSPNGQWAQWWRPTSSLYAQEIVLNHYLEDLSAETIRGDLLDVESCRSSVITSHLHVHTWHTRCQFDKFEFLNQIAQGQLQNGVLLVKVKYAKHTPVNNMSVRDYCTHIAQHALFHLAEWFAEYTEAQ</sequence>
<protein>
    <recommendedName>
        <fullName evidence="1">DUF7164 domain-containing protein</fullName>
    </recommendedName>
</protein>
<dbReference type="AlphaFoldDB" id="A0A085N4Z1"/>
<keyword evidence="4" id="KW-1185">Reference proteome</keyword>
<gene>
    <name evidence="2" type="ORF">M513_09759</name>
    <name evidence="3" type="ORF">M514_09759</name>
</gene>
<dbReference type="InterPro" id="IPR055588">
    <property type="entry name" value="DUF7164"/>
</dbReference>
<dbReference type="Pfam" id="PF23741">
    <property type="entry name" value="DUF7164"/>
    <property type="match status" value="1"/>
</dbReference>
<evidence type="ECO:0000313" key="2">
    <source>
        <dbReference type="EMBL" id="KFD49396.1"/>
    </source>
</evidence>
<dbReference type="Proteomes" id="UP000030764">
    <property type="component" value="Unassembled WGS sequence"/>
</dbReference>
<organism evidence="3">
    <name type="scientific">Trichuris suis</name>
    <name type="common">pig whipworm</name>
    <dbReference type="NCBI Taxonomy" id="68888"/>
    <lineage>
        <taxon>Eukaryota</taxon>
        <taxon>Metazoa</taxon>
        <taxon>Ecdysozoa</taxon>
        <taxon>Nematoda</taxon>
        <taxon>Enoplea</taxon>
        <taxon>Dorylaimia</taxon>
        <taxon>Trichinellida</taxon>
        <taxon>Trichuridae</taxon>
        <taxon>Trichuris</taxon>
    </lineage>
</organism>
<evidence type="ECO:0000313" key="3">
    <source>
        <dbReference type="EMBL" id="KFD64537.1"/>
    </source>
</evidence>
<reference evidence="3 4" key="1">
    <citation type="journal article" date="2014" name="Nat. Genet.">
        <title>Genome and transcriptome of the porcine whipworm Trichuris suis.</title>
        <authorList>
            <person name="Jex A.R."/>
            <person name="Nejsum P."/>
            <person name="Schwarz E.M."/>
            <person name="Hu L."/>
            <person name="Young N.D."/>
            <person name="Hall R.S."/>
            <person name="Korhonen P.K."/>
            <person name="Liao S."/>
            <person name="Thamsborg S."/>
            <person name="Xia J."/>
            <person name="Xu P."/>
            <person name="Wang S."/>
            <person name="Scheerlinck J.P."/>
            <person name="Hofmann A."/>
            <person name="Sternberg P.W."/>
            <person name="Wang J."/>
            <person name="Gasser R.B."/>
        </authorList>
    </citation>
    <scope>NUCLEOTIDE SEQUENCE [LARGE SCALE GENOMIC DNA]</scope>
    <source>
        <strain evidence="3">DCEP-RM93F</strain>
        <strain evidence="2">DCEP-RM93M</strain>
    </source>
</reference>
<name>A0A085N4Z1_9BILA</name>
<dbReference type="Proteomes" id="UP000030758">
    <property type="component" value="Unassembled WGS sequence"/>
</dbReference>
<accession>A0A085N4Z1</accession>
<feature type="domain" description="DUF7164" evidence="1">
    <location>
        <begin position="64"/>
        <end position="396"/>
    </location>
</feature>